<evidence type="ECO:0000313" key="3">
    <source>
        <dbReference type="EMBL" id="KAK1923902.1"/>
    </source>
</evidence>
<keyword evidence="2" id="KW-0472">Membrane</keyword>
<feature type="transmembrane region" description="Helical" evidence="2">
    <location>
        <begin position="137"/>
        <end position="156"/>
    </location>
</feature>
<keyword evidence="2" id="KW-0812">Transmembrane</keyword>
<comment type="caution">
    <text evidence="3">The sequence shown here is derived from an EMBL/GenBank/DDBJ whole genome shotgun (WGS) entry which is preliminary data.</text>
</comment>
<evidence type="ECO:0000256" key="2">
    <source>
        <dbReference type="SAM" id="Phobius"/>
    </source>
</evidence>
<gene>
    <name evidence="3" type="ORF">DB88DRAFT_510283</name>
</gene>
<organism evidence="3 4">
    <name type="scientific">Papiliotrema laurentii</name>
    <name type="common">Cryptococcus laurentii</name>
    <dbReference type="NCBI Taxonomy" id="5418"/>
    <lineage>
        <taxon>Eukaryota</taxon>
        <taxon>Fungi</taxon>
        <taxon>Dikarya</taxon>
        <taxon>Basidiomycota</taxon>
        <taxon>Agaricomycotina</taxon>
        <taxon>Tremellomycetes</taxon>
        <taxon>Tremellales</taxon>
        <taxon>Rhynchogastremaceae</taxon>
        <taxon>Papiliotrema</taxon>
    </lineage>
</organism>
<evidence type="ECO:0000256" key="1">
    <source>
        <dbReference type="ARBA" id="ARBA00022679"/>
    </source>
</evidence>
<dbReference type="PANTHER" id="PTHR13929">
    <property type="entry name" value="1,4-DIHYDROXY-2-NAPHTHOATE OCTAPRENYLTRANSFERASE"/>
    <property type="match status" value="1"/>
</dbReference>
<feature type="transmembrane region" description="Helical" evidence="2">
    <location>
        <begin position="412"/>
        <end position="431"/>
    </location>
</feature>
<accession>A0AAD9CYR2</accession>
<sequence>MDPQQLSLGGKIRALVALGRIPFATEVPLWCLFGCLTSSQIFSSPNPKGDGPFQNLDWWATTQCLLITWGTNISINYCNEYFDWDVDRAEMVASIERDLKRRKMIKEDGQDEATVEYSEKMMGSTTRPIHDGTFPPVVSLILGLFVQYLLFALIYTSRGHSQFTFSRPGARGSPFRGLALQIGIFSTILSQAYAAPPLRLHYHGFGELTSALLLSPVSFLFGLVGHYTATVRPVAFSDLFADATTSSSGFYADKQIWALLASFYCFEQARIFVMHLSDIDKDRSEGKNTFCVKVGQQVASRLYLLFNGLCAVFTWIIFRQLAHREGMILSVAARKLDKATQDRVGLGWKTGAIVIASYALPAVLITAKSLFAALVKDNKAAKVDKWITGAFPDFLPVLKLSDCAKLVSVKTLVTPVMLSAVLVTTVLATGIP</sequence>
<dbReference type="EMBL" id="JAODAN010000005">
    <property type="protein sequence ID" value="KAK1923902.1"/>
    <property type="molecule type" value="Genomic_DNA"/>
</dbReference>
<dbReference type="GO" id="GO:0009234">
    <property type="term" value="P:menaquinone biosynthetic process"/>
    <property type="evidence" value="ECO:0007669"/>
    <property type="project" value="TreeGrafter"/>
</dbReference>
<dbReference type="CDD" id="cd13962">
    <property type="entry name" value="PT_UbiA_UBIAD1"/>
    <property type="match status" value="1"/>
</dbReference>
<keyword evidence="4" id="KW-1185">Reference proteome</keyword>
<feature type="transmembrane region" description="Helical" evidence="2">
    <location>
        <begin position="302"/>
        <end position="322"/>
    </location>
</feature>
<dbReference type="GO" id="GO:0042371">
    <property type="term" value="P:vitamin K biosynthetic process"/>
    <property type="evidence" value="ECO:0007669"/>
    <property type="project" value="TreeGrafter"/>
</dbReference>
<reference evidence="3" key="1">
    <citation type="submission" date="2023-02" db="EMBL/GenBank/DDBJ databases">
        <title>Identification and recombinant expression of a fungal hydrolase from Papiliotrema laurentii that hydrolyzes apple cutin and clears colloidal polyester polyurethane.</title>
        <authorList>
            <consortium name="DOE Joint Genome Institute"/>
            <person name="Roman V.A."/>
            <person name="Bojanowski C."/>
            <person name="Crable B.R."/>
            <person name="Wagner D.N."/>
            <person name="Hung C.S."/>
            <person name="Nadeau L.J."/>
            <person name="Schratz L."/>
            <person name="Haridas S."/>
            <person name="Pangilinan J."/>
            <person name="Lipzen A."/>
            <person name="Na H."/>
            <person name="Yan M."/>
            <person name="Ng V."/>
            <person name="Grigoriev I.V."/>
            <person name="Spatafora J.W."/>
            <person name="Barlow D."/>
            <person name="Biffinger J."/>
            <person name="Kelley-Loughnane N."/>
            <person name="Varaljay V.A."/>
            <person name="Crookes-Goodson W.J."/>
        </authorList>
    </citation>
    <scope>NUCLEOTIDE SEQUENCE</scope>
    <source>
        <strain evidence="3">5307AH</strain>
    </source>
</reference>
<feature type="transmembrane region" description="Helical" evidence="2">
    <location>
        <begin position="352"/>
        <end position="375"/>
    </location>
</feature>
<dbReference type="PANTHER" id="PTHR13929:SF0">
    <property type="entry name" value="UBIA PRENYLTRANSFERASE DOMAIN-CONTAINING PROTEIN 1"/>
    <property type="match status" value="1"/>
</dbReference>
<feature type="transmembrane region" description="Helical" evidence="2">
    <location>
        <begin position="177"/>
        <end position="196"/>
    </location>
</feature>
<keyword evidence="2" id="KW-1133">Transmembrane helix</keyword>
<dbReference type="Proteomes" id="UP001182556">
    <property type="component" value="Unassembled WGS sequence"/>
</dbReference>
<keyword evidence="1" id="KW-0808">Transferase</keyword>
<dbReference type="GO" id="GO:0004659">
    <property type="term" value="F:prenyltransferase activity"/>
    <property type="evidence" value="ECO:0007669"/>
    <property type="project" value="InterPro"/>
</dbReference>
<protein>
    <submittedName>
        <fullName evidence="3">Uncharacterized protein</fullName>
    </submittedName>
</protein>
<name>A0AAD9CYR2_PAPLA</name>
<proteinExistence type="predicted"/>
<feature type="transmembrane region" description="Helical" evidence="2">
    <location>
        <begin position="208"/>
        <end position="229"/>
    </location>
</feature>
<dbReference type="AlphaFoldDB" id="A0AAD9CYR2"/>
<evidence type="ECO:0000313" key="4">
    <source>
        <dbReference type="Proteomes" id="UP001182556"/>
    </source>
</evidence>
<dbReference type="InterPro" id="IPR026046">
    <property type="entry name" value="UBIAD1"/>
</dbReference>